<sequence length="70" mass="8181">NTVDQLRQLKKENGAYLNEAAPKEPHFQQTFYGTNYDKLLRIKDKYDPYQMLYGSTSVGGDRWFENESDG</sequence>
<feature type="non-terminal residue" evidence="2">
    <location>
        <position position="70"/>
    </location>
</feature>
<dbReference type="GO" id="GO:0050660">
    <property type="term" value="F:flavin adenine dinucleotide binding"/>
    <property type="evidence" value="ECO:0007669"/>
    <property type="project" value="InterPro"/>
</dbReference>
<dbReference type="GO" id="GO:0016491">
    <property type="term" value="F:oxidoreductase activity"/>
    <property type="evidence" value="ECO:0007669"/>
    <property type="project" value="InterPro"/>
</dbReference>
<proteinExistence type="predicted"/>
<dbReference type="Gene3D" id="3.30.465.10">
    <property type="match status" value="1"/>
</dbReference>
<dbReference type="Gene3D" id="3.40.462.20">
    <property type="match status" value="1"/>
</dbReference>
<evidence type="ECO:0000259" key="1">
    <source>
        <dbReference type="Pfam" id="PF08031"/>
    </source>
</evidence>
<dbReference type="EMBL" id="ML179107">
    <property type="protein sequence ID" value="THV00207.1"/>
    <property type="molecule type" value="Genomic_DNA"/>
</dbReference>
<dbReference type="InterPro" id="IPR016169">
    <property type="entry name" value="FAD-bd_PCMH_sub2"/>
</dbReference>
<accession>A0A4S8MCH8</accession>
<reference evidence="2 3" key="1">
    <citation type="journal article" date="2019" name="Nat. Ecol. Evol.">
        <title>Megaphylogeny resolves global patterns of mushroom evolution.</title>
        <authorList>
            <person name="Varga T."/>
            <person name="Krizsan K."/>
            <person name="Foldi C."/>
            <person name="Dima B."/>
            <person name="Sanchez-Garcia M."/>
            <person name="Sanchez-Ramirez S."/>
            <person name="Szollosi G.J."/>
            <person name="Szarkandi J.G."/>
            <person name="Papp V."/>
            <person name="Albert L."/>
            <person name="Andreopoulos W."/>
            <person name="Angelini C."/>
            <person name="Antonin V."/>
            <person name="Barry K.W."/>
            <person name="Bougher N.L."/>
            <person name="Buchanan P."/>
            <person name="Buyck B."/>
            <person name="Bense V."/>
            <person name="Catcheside P."/>
            <person name="Chovatia M."/>
            <person name="Cooper J."/>
            <person name="Damon W."/>
            <person name="Desjardin D."/>
            <person name="Finy P."/>
            <person name="Geml J."/>
            <person name="Haridas S."/>
            <person name="Hughes K."/>
            <person name="Justo A."/>
            <person name="Karasinski D."/>
            <person name="Kautmanova I."/>
            <person name="Kiss B."/>
            <person name="Kocsube S."/>
            <person name="Kotiranta H."/>
            <person name="LaButti K.M."/>
            <person name="Lechner B.E."/>
            <person name="Liimatainen K."/>
            <person name="Lipzen A."/>
            <person name="Lukacs Z."/>
            <person name="Mihaltcheva S."/>
            <person name="Morgado L.N."/>
            <person name="Niskanen T."/>
            <person name="Noordeloos M.E."/>
            <person name="Ohm R.A."/>
            <person name="Ortiz-Santana B."/>
            <person name="Ovrebo C."/>
            <person name="Racz N."/>
            <person name="Riley R."/>
            <person name="Savchenko A."/>
            <person name="Shiryaev A."/>
            <person name="Soop K."/>
            <person name="Spirin V."/>
            <person name="Szebenyi C."/>
            <person name="Tomsovsky M."/>
            <person name="Tulloss R.E."/>
            <person name="Uehling J."/>
            <person name="Grigoriev I.V."/>
            <person name="Vagvolgyi C."/>
            <person name="Papp T."/>
            <person name="Martin F.M."/>
            <person name="Miettinen O."/>
            <person name="Hibbett D.S."/>
            <person name="Nagy L.G."/>
        </authorList>
    </citation>
    <scope>NUCLEOTIDE SEQUENCE [LARGE SCALE GENOMIC DNA]</scope>
    <source>
        <strain evidence="2 3">CBS 962.96</strain>
    </source>
</reference>
<dbReference type="OrthoDB" id="9983560at2759"/>
<feature type="non-terminal residue" evidence="2">
    <location>
        <position position="1"/>
    </location>
</feature>
<dbReference type="Proteomes" id="UP000297245">
    <property type="component" value="Unassembled WGS sequence"/>
</dbReference>
<dbReference type="AlphaFoldDB" id="A0A4S8MCH8"/>
<protein>
    <recommendedName>
        <fullName evidence="1">Berberine/berberine-like domain-containing protein</fullName>
    </recommendedName>
</protein>
<feature type="domain" description="Berberine/berberine-like" evidence="1">
    <location>
        <begin position="15"/>
        <end position="53"/>
    </location>
</feature>
<evidence type="ECO:0000313" key="2">
    <source>
        <dbReference type="EMBL" id="THV00207.1"/>
    </source>
</evidence>
<organism evidence="2 3">
    <name type="scientific">Dendrothele bispora (strain CBS 962.96)</name>
    <dbReference type="NCBI Taxonomy" id="1314807"/>
    <lineage>
        <taxon>Eukaryota</taxon>
        <taxon>Fungi</taxon>
        <taxon>Dikarya</taxon>
        <taxon>Basidiomycota</taxon>
        <taxon>Agaricomycotina</taxon>
        <taxon>Agaricomycetes</taxon>
        <taxon>Agaricomycetidae</taxon>
        <taxon>Agaricales</taxon>
        <taxon>Agaricales incertae sedis</taxon>
        <taxon>Dendrothele</taxon>
    </lineage>
</organism>
<dbReference type="Pfam" id="PF08031">
    <property type="entry name" value="BBE"/>
    <property type="match status" value="1"/>
</dbReference>
<gene>
    <name evidence="2" type="ORF">K435DRAFT_639543</name>
</gene>
<name>A0A4S8MCH8_DENBC</name>
<dbReference type="InterPro" id="IPR012951">
    <property type="entry name" value="BBE"/>
</dbReference>
<keyword evidence="3" id="KW-1185">Reference proteome</keyword>
<evidence type="ECO:0000313" key="3">
    <source>
        <dbReference type="Proteomes" id="UP000297245"/>
    </source>
</evidence>